<evidence type="ECO:0000313" key="2">
    <source>
        <dbReference type="Proteomes" id="UP000789920"/>
    </source>
</evidence>
<gene>
    <name evidence="1" type="ORF">RPERSI_LOCUS6441</name>
</gene>
<keyword evidence="2" id="KW-1185">Reference proteome</keyword>
<evidence type="ECO:0000313" key="1">
    <source>
        <dbReference type="EMBL" id="CAG8614449.1"/>
    </source>
</evidence>
<accession>A0ACA9MX51</accession>
<comment type="caution">
    <text evidence="1">The sequence shown here is derived from an EMBL/GenBank/DDBJ whole genome shotgun (WGS) entry which is preliminary data.</text>
</comment>
<name>A0ACA9MX51_9GLOM</name>
<dbReference type="Proteomes" id="UP000789920">
    <property type="component" value="Unassembled WGS sequence"/>
</dbReference>
<organism evidence="1 2">
    <name type="scientific">Racocetra persica</name>
    <dbReference type="NCBI Taxonomy" id="160502"/>
    <lineage>
        <taxon>Eukaryota</taxon>
        <taxon>Fungi</taxon>
        <taxon>Fungi incertae sedis</taxon>
        <taxon>Mucoromycota</taxon>
        <taxon>Glomeromycotina</taxon>
        <taxon>Glomeromycetes</taxon>
        <taxon>Diversisporales</taxon>
        <taxon>Gigasporaceae</taxon>
        <taxon>Racocetra</taxon>
    </lineage>
</organism>
<dbReference type="EMBL" id="CAJVQC010010265">
    <property type="protein sequence ID" value="CAG8614449.1"/>
    <property type="molecule type" value="Genomic_DNA"/>
</dbReference>
<protein>
    <submittedName>
        <fullName evidence="1">19883_t:CDS:1</fullName>
    </submittedName>
</protein>
<proteinExistence type="predicted"/>
<reference evidence="1" key="1">
    <citation type="submission" date="2021-06" db="EMBL/GenBank/DDBJ databases">
        <authorList>
            <person name="Kallberg Y."/>
            <person name="Tangrot J."/>
            <person name="Rosling A."/>
        </authorList>
    </citation>
    <scope>NUCLEOTIDE SEQUENCE</scope>
    <source>
        <strain evidence="1">MA461A</strain>
    </source>
</reference>
<sequence>MTVRSQEKVFDLTINRGTFAPDGFKRDMFLINGQFPGPLISATKGDTLVLNIKNDLDEDTSIHSHGMFQRGTPWYDGVPGQGIPAGKSFTYKYQVCQSGTFWYHSHSKVQYAEGIIGPLVVYDPDDPYINNYDDEIVVQLHDWFHTDAKILLAKLLTPESRGFGPIPDSVMLHWNSSNLFKESDTELDLLILRIEVEGMVIKPYKVNRLPINVAQRYSVIVKADKSVDSYWMRAEIETQCFPIQNPILDPMVKAIATYEGSSKQTPVSTAWNDKVTDCVDLDPNKLEPYYSQHVPDADTTINLFVNFRRDEKNITMGFINNSTYVSDLKYPTIYKVLDGVTQFALTDNVFLIEQIQVVDVLIL</sequence>
<feature type="non-terminal residue" evidence="1">
    <location>
        <position position="363"/>
    </location>
</feature>
<feature type="non-terminal residue" evidence="1">
    <location>
        <position position="1"/>
    </location>
</feature>